<sequence length="938" mass="102988">MEELTHGIGHLLRPVLDSEHKDEALGSLLSSCADQRVFVKADPGLHSVASLINTKLNESSSRFDGLVLLHTYLPQCSLDILLPNACSWMQFCLKSFTVPKTSHIAFTVFKILLEQSVSIPELSKHVSSTVVASFAEQLHQGVPPQAYSSALQCLEYCMRNYNGPCGPHRKVFERFLFSMVDSTGPERYKAARCVAMLPQIGGGGVGGIRYENSWVAQHHAIIRTIHLLLDELYANINELTLMGNKLEDVDPLPFPPIETTDPILLVQKLKNRLINISAYLMFMLVMPYPVPKEVSASCIMHLICRGLAVTGSSLGNSYTTHRLALLADLPFIHTALLKVLEALILFGQTNMLTFASLICKLAIQSLKWTSVDAWPFSHDRPFSVLRLQSYAIIKVWCGIAKSGSLVDEVAQQLVELSKCDIYSEKGAVSLSQSSMVIRKQNNQKRKGNSIMSSTTPTNLLPTNKSSNKDVSVAALQAMQAMIMSASYQVQPSVHKVLQETVVALLLKVTNKVEDSPIPYSDKAPRLELFKLLLQLVLDCHPNSPPPTSIALKLFSSGLRDSETEIAMLCGTAQSALDKIIHPAYASLNIMPNRQELEDAVVQSGLSHHLSHQSNSSRARFQDNTDDSELEITDAVSMSSNGKISTSKEHFVFHPKHRSTAVLNDITARAEFTSPVHSTPHVSKMPPKESCSPAKNNEKSSLNVQNSSDRKSTVDLTSPSPSHVKVTSAQQNNEKEDVTKTVDLTMSDKSDDDDDDADISEVPCEIDLADSDDDKSNLSMCSQTTLSTPLKENSQAPKADVQREKVSPTISVPAAVVDGPADVGKAPEDNAEGNQSTTELPTAQPSETTKEAEASNLYDIPTQTQEQIEKKNEDPVIAVNETKPEEVVSDKKRNAEDGEETSPKKQKLGEDFEFDSCEEDALLLSFQDVVREELDEDGE</sequence>
<evidence type="ECO:0000256" key="4">
    <source>
        <dbReference type="SAM" id="MobiDB-lite"/>
    </source>
</evidence>
<dbReference type="Proteomes" id="UP000504606">
    <property type="component" value="Unplaced"/>
</dbReference>
<feature type="compositionally biased region" description="Low complexity" evidence="4">
    <location>
        <begin position="603"/>
        <end position="616"/>
    </location>
</feature>
<evidence type="ECO:0000256" key="2">
    <source>
        <dbReference type="ARBA" id="ARBA00010511"/>
    </source>
</evidence>
<evidence type="ECO:0000256" key="3">
    <source>
        <dbReference type="ARBA" id="ARBA00023242"/>
    </source>
</evidence>
<dbReference type="PANTHER" id="PTHR34105:SF1">
    <property type="entry name" value="PROLINE-, GLUTAMIC ACID- AND LEUCINE-RICH PROTEIN 1"/>
    <property type="match status" value="1"/>
</dbReference>
<dbReference type="KEGG" id="foc:113215270"/>
<dbReference type="GeneID" id="113215270"/>
<dbReference type="RefSeq" id="XP_026290664.1">
    <property type="nucleotide sequence ID" value="XM_026434879.2"/>
</dbReference>
<comment type="subcellular location">
    <subcellularLocation>
        <location evidence="1">Nucleus</location>
    </subcellularLocation>
</comment>
<dbReference type="Pfam" id="PF08167">
    <property type="entry name" value="RIX1"/>
    <property type="match status" value="1"/>
</dbReference>
<dbReference type="OrthoDB" id="8189007at2759"/>
<evidence type="ECO:0000256" key="1">
    <source>
        <dbReference type="ARBA" id="ARBA00004123"/>
    </source>
</evidence>
<reference evidence="7" key="1">
    <citation type="submission" date="2025-08" db="UniProtKB">
        <authorList>
            <consortium name="RefSeq"/>
        </authorList>
    </citation>
    <scope>IDENTIFICATION</scope>
    <source>
        <tissue evidence="7">Whole organism</tissue>
    </source>
</reference>
<feature type="region of interest" description="Disordered" evidence="4">
    <location>
        <begin position="603"/>
        <end position="623"/>
    </location>
</feature>
<dbReference type="PANTHER" id="PTHR34105">
    <property type="entry name" value="PROLINE-, GLUTAMIC ACID- AND LEUCINE-RICH PROTEIN 1"/>
    <property type="match status" value="1"/>
</dbReference>
<keyword evidence="6" id="KW-1185">Reference proteome</keyword>
<organism evidence="6 7">
    <name type="scientific">Frankliniella occidentalis</name>
    <name type="common">Western flower thrips</name>
    <name type="synonym">Euthrips occidentalis</name>
    <dbReference type="NCBI Taxonomy" id="133901"/>
    <lineage>
        <taxon>Eukaryota</taxon>
        <taxon>Metazoa</taxon>
        <taxon>Ecdysozoa</taxon>
        <taxon>Arthropoda</taxon>
        <taxon>Hexapoda</taxon>
        <taxon>Insecta</taxon>
        <taxon>Pterygota</taxon>
        <taxon>Neoptera</taxon>
        <taxon>Paraneoptera</taxon>
        <taxon>Thysanoptera</taxon>
        <taxon>Terebrantia</taxon>
        <taxon>Thripoidea</taxon>
        <taxon>Thripidae</taxon>
        <taxon>Frankliniella</taxon>
    </lineage>
</organism>
<proteinExistence type="inferred from homology"/>
<dbReference type="GO" id="GO:0005634">
    <property type="term" value="C:nucleus"/>
    <property type="evidence" value="ECO:0007669"/>
    <property type="project" value="UniProtKB-SubCell"/>
</dbReference>
<feature type="compositionally biased region" description="Basic and acidic residues" evidence="4">
    <location>
        <begin position="881"/>
        <end position="909"/>
    </location>
</feature>
<dbReference type="GO" id="GO:0006364">
    <property type="term" value="P:rRNA processing"/>
    <property type="evidence" value="ECO:0007669"/>
    <property type="project" value="TreeGrafter"/>
</dbReference>
<feature type="compositionally biased region" description="Acidic residues" evidence="4">
    <location>
        <begin position="749"/>
        <end position="758"/>
    </location>
</feature>
<accession>A0A6J1TAR8</accession>
<evidence type="ECO:0000313" key="7">
    <source>
        <dbReference type="RefSeq" id="XP_026290664.1"/>
    </source>
</evidence>
<dbReference type="InterPro" id="IPR016024">
    <property type="entry name" value="ARM-type_fold"/>
</dbReference>
<protein>
    <submittedName>
        <fullName evidence="7">Proline-, glutamic acid- and leucine-rich protein 1</fullName>
    </submittedName>
</protein>
<keyword evidence="3" id="KW-0539">Nucleus</keyword>
<feature type="domain" description="Pre-rRNA-processing protein RIX1 N-terminal" evidence="5">
    <location>
        <begin position="28"/>
        <end position="184"/>
    </location>
</feature>
<gene>
    <name evidence="7" type="primary">LOC113215270</name>
</gene>
<evidence type="ECO:0000259" key="5">
    <source>
        <dbReference type="Pfam" id="PF08167"/>
    </source>
</evidence>
<evidence type="ECO:0000313" key="6">
    <source>
        <dbReference type="Proteomes" id="UP000504606"/>
    </source>
</evidence>
<feature type="region of interest" description="Disordered" evidence="4">
    <location>
        <begin position="673"/>
        <end position="910"/>
    </location>
</feature>
<dbReference type="SUPFAM" id="SSF48371">
    <property type="entry name" value="ARM repeat"/>
    <property type="match status" value="1"/>
</dbReference>
<feature type="compositionally biased region" description="Polar residues" evidence="4">
    <location>
        <begin position="831"/>
        <end position="846"/>
    </location>
</feature>
<dbReference type="AlphaFoldDB" id="A0A6J1TAR8"/>
<feature type="compositionally biased region" description="Low complexity" evidence="4">
    <location>
        <begin position="811"/>
        <end position="823"/>
    </location>
</feature>
<feature type="compositionally biased region" description="Polar residues" evidence="4">
    <location>
        <begin position="776"/>
        <end position="795"/>
    </location>
</feature>
<comment type="similarity">
    <text evidence="2">Belongs to the RIX1/PELP1 family.</text>
</comment>
<name>A0A6J1TAR8_FRAOC</name>
<feature type="compositionally biased region" description="Polar residues" evidence="4">
    <location>
        <begin position="449"/>
        <end position="465"/>
    </location>
</feature>
<dbReference type="InterPro" id="IPR012583">
    <property type="entry name" value="RIX1_N"/>
</dbReference>
<feature type="compositionally biased region" description="Polar residues" evidence="4">
    <location>
        <begin position="713"/>
        <end position="731"/>
    </location>
</feature>
<feature type="region of interest" description="Disordered" evidence="4">
    <location>
        <begin position="441"/>
        <end position="465"/>
    </location>
</feature>
<feature type="compositionally biased region" description="Polar residues" evidence="4">
    <location>
        <begin position="692"/>
        <end position="706"/>
    </location>
</feature>